<dbReference type="InterPro" id="IPR016181">
    <property type="entry name" value="Acyl_CoA_acyltransferase"/>
</dbReference>
<reference evidence="2" key="1">
    <citation type="submission" date="2020-07" db="EMBL/GenBank/DDBJ databases">
        <title>Huge and variable diversity of episymbiotic CPR bacteria and DPANN archaea in groundwater ecosystems.</title>
        <authorList>
            <person name="He C.Y."/>
            <person name="Keren R."/>
            <person name="Whittaker M."/>
            <person name="Farag I.F."/>
            <person name="Doudna J."/>
            <person name="Cate J.H.D."/>
            <person name="Banfield J.F."/>
        </authorList>
    </citation>
    <scope>NUCLEOTIDE SEQUENCE</scope>
    <source>
        <strain evidence="2">NC_groundwater_1813_Pr3_B-0.1um_71_17</strain>
    </source>
</reference>
<feature type="domain" description="N-acetyltransferase" evidence="1">
    <location>
        <begin position="1"/>
        <end position="157"/>
    </location>
</feature>
<accession>A0A933SBR2</accession>
<dbReference type="EMBL" id="JACRIW010000058">
    <property type="protein sequence ID" value="MBI5169577.1"/>
    <property type="molecule type" value="Genomic_DNA"/>
</dbReference>
<dbReference type="PANTHER" id="PTHR43792">
    <property type="entry name" value="GNAT FAMILY, PUTATIVE (AFU_ORTHOLOGUE AFUA_3G00765)-RELATED-RELATED"/>
    <property type="match status" value="1"/>
</dbReference>
<dbReference type="PROSITE" id="PS51186">
    <property type="entry name" value="GNAT"/>
    <property type="match status" value="1"/>
</dbReference>
<dbReference type="Gene3D" id="3.40.630.30">
    <property type="match status" value="1"/>
</dbReference>
<sequence>MLRGIADHDAEAIFEMESDPVAMRYWSRPPMREMSEAIAARERARTFFPERTGLRWSVTRPEDDRALGQVSLFSFVEPSDRAELGYGLARRHWGRGYAHEALVAVVDYAFGPLGLRRLEADADPRNTASVRAVEKLGFRLEGTLRERWKVGEEISDTALFGLLAHEWKARRNAG</sequence>
<comment type="caution">
    <text evidence="2">The sequence shown here is derived from an EMBL/GenBank/DDBJ whole genome shotgun (WGS) entry which is preliminary data.</text>
</comment>
<gene>
    <name evidence="2" type="ORF">HZA61_08825</name>
</gene>
<dbReference type="Pfam" id="PF13302">
    <property type="entry name" value="Acetyltransf_3"/>
    <property type="match status" value="1"/>
</dbReference>
<protein>
    <submittedName>
        <fullName evidence="2">GNAT family N-acetyltransferase</fullName>
    </submittedName>
</protein>
<name>A0A933SBR2_UNCEI</name>
<organism evidence="2 3">
    <name type="scientific">Eiseniibacteriota bacterium</name>
    <dbReference type="NCBI Taxonomy" id="2212470"/>
    <lineage>
        <taxon>Bacteria</taxon>
        <taxon>Candidatus Eiseniibacteriota</taxon>
    </lineage>
</organism>
<evidence type="ECO:0000313" key="2">
    <source>
        <dbReference type="EMBL" id="MBI5169577.1"/>
    </source>
</evidence>
<dbReference type="GO" id="GO:0016747">
    <property type="term" value="F:acyltransferase activity, transferring groups other than amino-acyl groups"/>
    <property type="evidence" value="ECO:0007669"/>
    <property type="project" value="InterPro"/>
</dbReference>
<evidence type="ECO:0000313" key="3">
    <source>
        <dbReference type="Proteomes" id="UP000696931"/>
    </source>
</evidence>
<dbReference type="AlphaFoldDB" id="A0A933SBR2"/>
<dbReference type="Proteomes" id="UP000696931">
    <property type="component" value="Unassembled WGS sequence"/>
</dbReference>
<dbReference type="SUPFAM" id="SSF55729">
    <property type="entry name" value="Acyl-CoA N-acyltransferases (Nat)"/>
    <property type="match status" value="1"/>
</dbReference>
<evidence type="ECO:0000259" key="1">
    <source>
        <dbReference type="PROSITE" id="PS51186"/>
    </source>
</evidence>
<dbReference type="InterPro" id="IPR051531">
    <property type="entry name" value="N-acetyltransferase"/>
</dbReference>
<proteinExistence type="predicted"/>
<dbReference type="InterPro" id="IPR000182">
    <property type="entry name" value="GNAT_dom"/>
</dbReference>